<protein>
    <submittedName>
        <fullName evidence="1">Uncharacterized protein</fullName>
    </submittedName>
</protein>
<name>A0A9I9EK28_CUCME</name>
<dbReference type="EnsemblPlants" id="MELO3C034827.2.1">
    <property type="protein sequence ID" value="MELO3C034827.2.1"/>
    <property type="gene ID" value="MELO3C034827.2"/>
</dbReference>
<proteinExistence type="predicted"/>
<reference evidence="1" key="1">
    <citation type="submission" date="2023-03" db="UniProtKB">
        <authorList>
            <consortium name="EnsemblPlants"/>
        </authorList>
    </citation>
    <scope>IDENTIFICATION</scope>
</reference>
<organism evidence="1">
    <name type="scientific">Cucumis melo</name>
    <name type="common">Muskmelon</name>
    <dbReference type="NCBI Taxonomy" id="3656"/>
    <lineage>
        <taxon>Eukaryota</taxon>
        <taxon>Viridiplantae</taxon>
        <taxon>Streptophyta</taxon>
        <taxon>Embryophyta</taxon>
        <taxon>Tracheophyta</taxon>
        <taxon>Spermatophyta</taxon>
        <taxon>Magnoliopsida</taxon>
        <taxon>eudicotyledons</taxon>
        <taxon>Gunneridae</taxon>
        <taxon>Pentapetalae</taxon>
        <taxon>rosids</taxon>
        <taxon>fabids</taxon>
        <taxon>Cucurbitales</taxon>
        <taxon>Cucurbitaceae</taxon>
        <taxon>Benincaseae</taxon>
        <taxon>Cucumis</taxon>
    </lineage>
</organism>
<dbReference type="AlphaFoldDB" id="A0A9I9EK28"/>
<accession>A0A9I9EK28</accession>
<sequence>MILVNFLKIKITKRQKPRPILNLSNDISLVLRAMMKLLVILKMPKRTWPLVTLMLSIL</sequence>
<evidence type="ECO:0000313" key="1">
    <source>
        <dbReference type="EnsemblPlants" id="MELO3C034827.2.1"/>
    </source>
</evidence>
<dbReference type="Gramene" id="MELO3C034827.2.1">
    <property type="protein sequence ID" value="MELO3C034827.2.1"/>
    <property type="gene ID" value="MELO3C034827.2"/>
</dbReference>